<dbReference type="AlphaFoldDB" id="A0A9P6N1V1"/>
<evidence type="ECO:0000313" key="3">
    <source>
        <dbReference type="EMBL" id="KAG0020760.1"/>
    </source>
</evidence>
<dbReference type="GO" id="GO:0043328">
    <property type="term" value="P:protein transport to vacuole involved in ubiquitin-dependent protein catabolic process via the multivesicular body sorting pathway"/>
    <property type="evidence" value="ECO:0007669"/>
    <property type="project" value="TreeGrafter"/>
</dbReference>
<dbReference type="PANTHER" id="PTHR12806:SF0">
    <property type="entry name" value="VACUOLAR-SORTING PROTEIN SNF8"/>
    <property type="match status" value="1"/>
</dbReference>
<keyword evidence="4" id="KW-1185">Reference proteome</keyword>
<gene>
    <name evidence="3" type="primary">VPS22</name>
    <name evidence="3" type="ORF">BGZ80_003642</name>
</gene>
<evidence type="ECO:0000256" key="2">
    <source>
        <dbReference type="SAM" id="MobiDB-lite"/>
    </source>
</evidence>
<proteinExistence type="inferred from homology"/>
<dbReference type="Pfam" id="PF04157">
    <property type="entry name" value="EAP30"/>
    <property type="match status" value="1"/>
</dbReference>
<name>A0A9P6N1V1_9FUNG</name>
<dbReference type="Proteomes" id="UP000703661">
    <property type="component" value="Unassembled WGS sequence"/>
</dbReference>
<dbReference type="Gene3D" id="6.10.140.180">
    <property type="match status" value="1"/>
</dbReference>
<dbReference type="PIRSF" id="PIRSF017215">
    <property type="entry name" value="ESCRT2_Vps22"/>
    <property type="match status" value="1"/>
</dbReference>
<dbReference type="PANTHER" id="PTHR12806">
    <property type="entry name" value="EAP30 SUBUNIT OF ELL COMPLEX"/>
    <property type="match status" value="1"/>
</dbReference>
<comment type="caution">
    <text evidence="3">The sequence shown here is derived from an EMBL/GenBank/DDBJ whole genome shotgun (WGS) entry which is preliminary data.</text>
</comment>
<dbReference type="EMBL" id="JAAAID010000198">
    <property type="protein sequence ID" value="KAG0020760.1"/>
    <property type="molecule type" value="Genomic_DNA"/>
</dbReference>
<dbReference type="InterPro" id="IPR040608">
    <property type="entry name" value="Snf8/Vps36"/>
</dbReference>
<dbReference type="GO" id="GO:0000814">
    <property type="term" value="C:ESCRT II complex"/>
    <property type="evidence" value="ECO:0007669"/>
    <property type="project" value="InterPro"/>
</dbReference>
<dbReference type="InterPro" id="IPR036390">
    <property type="entry name" value="WH_DNA-bd_sf"/>
</dbReference>
<feature type="region of interest" description="Disordered" evidence="2">
    <location>
        <begin position="136"/>
        <end position="159"/>
    </location>
</feature>
<dbReference type="OrthoDB" id="283883at2759"/>
<reference evidence="3" key="1">
    <citation type="journal article" date="2020" name="Fungal Divers.">
        <title>Resolving the Mortierellaceae phylogeny through synthesis of multi-gene phylogenetics and phylogenomics.</title>
        <authorList>
            <person name="Vandepol N."/>
            <person name="Liber J."/>
            <person name="Desiro A."/>
            <person name="Na H."/>
            <person name="Kennedy M."/>
            <person name="Barry K."/>
            <person name="Grigoriev I.V."/>
            <person name="Miller A.N."/>
            <person name="O'Donnell K."/>
            <person name="Stajich J.E."/>
            <person name="Bonito G."/>
        </authorList>
    </citation>
    <scope>NUCLEOTIDE SEQUENCE</scope>
    <source>
        <strain evidence="3">NRRL 2769</strain>
    </source>
</reference>
<dbReference type="InterPro" id="IPR016689">
    <property type="entry name" value="ESCRT-2_cplx_Snf8"/>
</dbReference>
<accession>A0A9P6N1V1</accession>
<evidence type="ECO:0000256" key="1">
    <source>
        <dbReference type="ARBA" id="ARBA00009834"/>
    </source>
</evidence>
<organism evidence="3 4">
    <name type="scientific">Entomortierella chlamydospora</name>
    <dbReference type="NCBI Taxonomy" id="101097"/>
    <lineage>
        <taxon>Eukaryota</taxon>
        <taxon>Fungi</taxon>
        <taxon>Fungi incertae sedis</taxon>
        <taxon>Mucoromycota</taxon>
        <taxon>Mortierellomycotina</taxon>
        <taxon>Mortierellomycetes</taxon>
        <taxon>Mortierellales</taxon>
        <taxon>Mortierellaceae</taxon>
        <taxon>Entomortierella</taxon>
    </lineage>
</organism>
<dbReference type="Gene3D" id="1.10.10.10">
    <property type="entry name" value="Winged helix-like DNA-binding domain superfamily/Winged helix DNA-binding domain"/>
    <property type="match status" value="2"/>
</dbReference>
<sequence length="286" mass="32479">MNRRRMQIGAMAYNERLKATNESYQRVGQTISDNQLEQLNSQLETFRANLENFARQHRKDIQKDPVFRMHFQKMCANIGVDPLASSKGFWGELLGVGDFYYELGIQIIDVCLSTRALNGGLMELSEVKRRVERMRGIRDNKAPSSTSSNTHSNNFSNKWTSISNKDTSMEVTEDDVLRAIKTLAPLGSGFQVLQIGDKKMVSSVPRELNRDQSAILALVRDTNGHVNPRLIYERLGWESGRIDTALDTLLEDGLMWIDKQAEPYEYWVPGFFDPEDDDIYAAAASS</sequence>
<dbReference type="InterPro" id="IPR036388">
    <property type="entry name" value="WH-like_DNA-bd_sf"/>
</dbReference>
<protein>
    <submittedName>
        <fullName evidence="3">Vacuolar protein sorting-associated protein SNF8</fullName>
    </submittedName>
</protein>
<evidence type="ECO:0000313" key="4">
    <source>
        <dbReference type="Proteomes" id="UP000703661"/>
    </source>
</evidence>
<comment type="similarity">
    <text evidence="1">Belongs to the SNF8 family.</text>
</comment>
<feature type="compositionally biased region" description="Low complexity" evidence="2">
    <location>
        <begin position="144"/>
        <end position="157"/>
    </location>
</feature>
<dbReference type="SUPFAM" id="SSF46785">
    <property type="entry name" value="Winged helix' DNA-binding domain"/>
    <property type="match status" value="2"/>
</dbReference>